<comment type="function">
    <text evidence="5">Zinc chaperone that directly transfers zinc cofactor to target proteins, thereby activating them. Zinc is transferred from the CXCC motif in the GTPase domain to the zinc binding site in target proteins in a process requiring GTP hydrolysis.</text>
</comment>
<dbReference type="PANTHER" id="PTHR13748:SF62">
    <property type="entry name" value="COBW DOMAIN-CONTAINING PROTEIN"/>
    <property type="match status" value="1"/>
</dbReference>
<dbReference type="EMBL" id="JBHUIY010000004">
    <property type="protein sequence ID" value="MFD2232847.1"/>
    <property type="molecule type" value="Genomic_DNA"/>
</dbReference>
<dbReference type="SMART" id="SM00833">
    <property type="entry name" value="CobW_C"/>
    <property type="match status" value="1"/>
</dbReference>
<feature type="compositionally biased region" description="Basic and acidic residues" evidence="7">
    <location>
        <begin position="227"/>
        <end position="246"/>
    </location>
</feature>
<dbReference type="InterPro" id="IPR003495">
    <property type="entry name" value="CobW/HypB/UreG_nucleotide-bd"/>
</dbReference>
<dbReference type="SUPFAM" id="SSF90002">
    <property type="entry name" value="Hypothetical protein YjiA, C-terminal domain"/>
    <property type="match status" value="1"/>
</dbReference>
<dbReference type="Pfam" id="PF07683">
    <property type="entry name" value="CobW_C"/>
    <property type="match status" value="1"/>
</dbReference>
<comment type="catalytic activity">
    <reaction evidence="6">
        <text>GTP + H2O = GDP + phosphate + H(+)</text>
        <dbReference type="Rhea" id="RHEA:19669"/>
        <dbReference type="ChEBI" id="CHEBI:15377"/>
        <dbReference type="ChEBI" id="CHEBI:15378"/>
        <dbReference type="ChEBI" id="CHEBI:37565"/>
        <dbReference type="ChEBI" id="CHEBI:43474"/>
        <dbReference type="ChEBI" id="CHEBI:58189"/>
    </reaction>
    <physiologicalReaction direction="left-to-right" evidence="6">
        <dbReference type="Rhea" id="RHEA:19670"/>
    </physiologicalReaction>
</comment>
<keyword evidence="1" id="KW-0547">Nucleotide-binding</keyword>
<dbReference type="InterPro" id="IPR011629">
    <property type="entry name" value="CobW-like_C"/>
</dbReference>
<evidence type="ECO:0000313" key="9">
    <source>
        <dbReference type="EMBL" id="MFD2232847.1"/>
    </source>
</evidence>
<dbReference type="InterPro" id="IPR027417">
    <property type="entry name" value="P-loop_NTPase"/>
</dbReference>
<evidence type="ECO:0000256" key="3">
    <source>
        <dbReference type="ARBA" id="ARBA00023186"/>
    </source>
</evidence>
<comment type="similarity">
    <text evidence="4">Belongs to the SIMIBI class G3E GTPase family. ZNG1 subfamily.</text>
</comment>
<evidence type="ECO:0000259" key="8">
    <source>
        <dbReference type="SMART" id="SM00833"/>
    </source>
</evidence>
<keyword evidence="3" id="KW-0143">Chaperone</keyword>
<evidence type="ECO:0000256" key="7">
    <source>
        <dbReference type="SAM" id="MobiDB-lite"/>
    </source>
</evidence>
<gene>
    <name evidence="9" type="ORF">ACFSNB_03420</name>
</gene>
<organism evidence="9 10">
    <name type="scientific">Phaeospirillum tilakii</name>
    <dbReference type="NCBI Taxonomy" id="741673"/>
    <lineage>
        <taxon>Bacteria</taxon>
        <taxon>Pseudomonadati</taxon>
        <taxon>Pseudomonadota</taxon>
        <taxon>Alphaproteobacteria</taxon>
        <taxon>Rhodospirillales</taxon>
        <taxon>Rhodospirillaceae</taxon>
        <taxon>Phaeospirillum</taxon>
    </lineage>
</organism>
<feature type="compositionally biased region" description="Basic residues" evidence="7">
    <location>
        <begin position="247"/>
        <end position="256"/>
    </location>
</feature>
<sequence>MSLIPVTVLTGFLGSGKTTLLNHLLGQPGLADTAVLINEFGEVGLDHLLVRPLTETVVLLESGCLCCSVRGDLVEAMRDLFLRRVKGEVPEFGRVVIETTGLADPAPILHTLMNDPVLSARYKLDGIVATIDAVCGAATLDAQEEAVKQAAVADRLVLTKTDLASPAALAALRERLAALNPAAPVIVAEQGRLDPAAVLDAGLFNRDTHIPDVGRWLNEEAYRARDAAHDHDHHDHGHGHDHDHGHGHGHGHHHGHGHEPHRHDDRIQSFVFTMDEPVSWPALALALEMMISTRGESLLRVKGIVNARESVEPLAIHGVQHVFHPPAPLPGWPDQDHRTRIVFITRDLPRAQVEELLTGVLSMESDDAE</sequence>
<dbReference type="Gene3D" id="3.40.50.300">
    <property type="entry name" value="P-loop containing nucleotide triphosphate hydrolases"/>
    <property type="match status" value="1"/>
</dbReference>
<proteinExistence type="inferred from homology"/>
<dbReference type="Proteomes" id="UP001597296">
    <property type="component" value="Unassembled WGS sequence"/>
</dbReference>
<evidence type="ECO:0000256" key="4">
    <source>
        <dbReference type="ARBA" id="ARBA00034320"/>
    </source>
</evidence>
<keyword evidence="2" id="KW-0378">Hydrolase</keyword>
<dbReference type="Pfam" id="PF02492">
    <property type="entry name" value="cobW"/>
    <property type="match status" value="1"/>
</dbReference>
<evidence type="ECO:0000313" key="10">
    <source>
        <dbReference type="Proteomes" id="UP001597296"/>
    </source>
</evidence>
<dbReference type="SUPFAM" id="SSF52540">
    <property type="entry name" value="P-loop containing nucleoside triphosphate hydrolases"/>
    <property type="match status" value="1"/>
</dbReference>
<dbReference type="InterPro" id="IPR036627">
    <property type="entry name" value="CobW-likC_sf"/>
</dbReference>
<keyword evidence="10" id="KW-1185">Reference proteome</keyword>
<comment type="caution">
    <text evidence="9">The sequence shown here is derived from an EMBL/GenBank/DDBJ whole genome shotgun (WGS) entry which is preliminary data.</text>
</comment>
<dbReference type="Gene3D" id="3.30.1220.10">
    <property type="entry name" value="CobW-like, C-terminal domain"/>
    <property type="match status" value="1"/>
</dbReference>
<evidence type="ECO:0000256" key="6">
    <source>
        <dbReference type="ARBA" id="ARBA00049117"/>
    </source>
</evidence>
<accession>A0ABW5CA57</accession>
<feature type="region of interest" description="Disordered" evidence="7">
    <location>
        <begin position="227"/>
        <end position="263"/>
    </location>
</feature>
<dbReference type="InterPro" id="IPR051316">
    <property type="entry name" value="Zinc-reg_GTPase_activator"/>
</dbReference>
<dbReference type="CDD" id="cd03112">
    <property type="entry name" value="CobW-like"/>
    <property type="match status" value="1"/>
</dbReference>
<dbReference type="RefSeq" id="WP_377314518.1">
    <property type="nucleotide sequence ID" value="NZ_JBHUIY010000004.1"/>
</dbReference>
<evidence type="ECO:0000256" key="5">
    <source>
        <dbReference type="ARBA" id="ARBA00045658"/>
    </source>
</evidence>
<name>A0ABW5CA57_9PROT</name>
<feature type="domain" description="CobW C-terminal" evidence="8">
    <location>
        <begin position="267"/>
        <end position="361"/>
    </location>
</feature>
<dbReference type="PANTHER" id="PTHR13748">
    <property type="entry name" value="COBW-RELATED"/>
    <property type="match status" value="1"/>
</dbReference>
<evidence type="ECO:0000256" key="2">
    <source>
        <dbReference type="ARBA" id="ARBA00022801"/>
    </source>
</evidence>
<reference evidence="10" key="1">
    <citation type="journal article" date="2019" name="Int. J. Syst. Evol. Microbiol.">
        <title>The Global Catalogue of Microorganisms (GCM) 10K type strain sequencing project: providing services to taxonomists for standard genome sequencing and annotation.</title>
        <authorList>
            <consortium name="The Broad Institute Genomics Platform"/>
            <consortium name="The Broad Institute Genome Sequencing Center for Infectious Disease"/>
            <person name="Wu L."/>
            <person name="Ma J."/>
        </authorList>
    </citation>
    <scope>NUCLEOTIDE SEQUENCE [LARGE SCALE GENOMIC DNA]</scope>
    <source>
        <strain evidence="10">KCTC 15012</strain>
    </source>
</reference>
<protein>
    <submittedName>
        <fullName evidence="9">CobW family GTP-binding protein</fullName>
    </submittedName>
</protein>
<evidence type="ECO:0000256" key="1">
    <source>
        <dbReference type="ARBA" id="ARBA00022741"/>
    </source>
</evidence>